<feature type="region of interest" description="Disordered" evidence="1">
    <location>
        <begin position="980"/>
        <end position="1061"/>
    </location>
</feature>
<evidence type="ECO:0000256" key="1">
    <source>
        <dbReference type="SAM" id="MobiDB-lite"/>
    </source>
</evidence>
<feature type="compositionally biased region" description="Low complexity" evidence="1">
    <location>
        <begin position="1103"/>
        <end position="1121"/>
    </location>
</feature>
<feature type="compositionally biased region" description="Polar residues" evidence="1">
    <location>
        <begin position="1083"/>
        <end position="1097"/>
    </location>
</feature>
<feature type="region of interest" description="Disordered" evidence="1">
    <location>
        <begin position="800"/>
        <end position="910"/>
    </location>
</feature>
<dbReference type="Proteomes" id="UP001189122">
    <property type="component" value="Unassembled WGS sequence"/>
</dbReference>
<feature type="region of interest" description="Disordered" evidence="1">
    <location>
        <begin position="698"/>
        <end position="718"/>
    </location>
</feature>
<feature type="compositionally biased region" description="Low complexity" evidence="1">
    <location>
        <begin position="994"/>
        <end position="1041"/>
    </location>
</feature>
<feature type="region of interest" description="Disordered" evidence="1">
    <location>
        <begin position="1080"/>
        <end position="1296"/>
    </location>
</feature>
<feature type="compositionally biased region" description="Low complexity" evidence="1">
    <location>
        <begin position="813"/>
        <end position="839"/>
    </location>
</feature>
<evidence type="ECO:0000313" key="2">
    <source>
        <dbReference type="EMBL" id="CAA2619392.1"/>
    </source>
</evidence>
<proteinExistence type="predicted"/>
<dbReference type="GO" id="GO:0005634">
    <property type="term" value="C:nucleus"/>
    <property type="evidence" value="ECO:0007669"/>
    <property type="project" value="TreeGrafter"/>
</dbReference>
<dbReference type="PANTHER" id="PTHR34798:SF2">
    <property type="entry name" value="PROTEIN TIME FOR COFFEE"/>
    <property type="match status" value="1"/>
</dbReference>
<dbReference type="InterPro" id="IPR039317">
    <property type="entry name" value="TIC"/>
</dbReference>
<feature type="compositionally biased region" description="Basic and acidic residues" evidence="1">
    <location>
        <begin position="434"/>
        <end position="476"/>
    </location>
</feature>
<feature type="region of interest" description="Disordered" evidence="1">
    <location>
        <begin position="114"/>
        <end position="206"/>
    </location>
</feature>
<feature type="region of interest" description="Disordered" evidence="1">
    <location>
        <begin position="402"/>
        <end position="512"/>
    </location>
</feature>
<feature type="compositionally biased region" description="Gly residues" evidence="1">
    <location>
        <begin position="135"/>
        <end position="144"/>
    </location>
</feature>
<accession>A0A7I8IMV0</accession>
<organism evidence="2">
    <name type="scientific">Spirodela intermedia</name>
    <name type="common">Intermediate duckweed</name>
    <dbReference type="NCBI Taxonomy" id="51605"/>
    <lineage>
        <taxon>Eukaryota</taxon>
        <taxon>Viridiplantae</taxon>
        <taxon>Streptophyta</taxon>
        <taxon>Embryophyta</taxon>
        <taxon>Tracheophyta</taxon>
        <taxon>Spermatophyta</taxon>
        <taxon>Magnoliopsida</taxon>
        <taxon>Liliopsida</taxon>
        <taxon>Araceae</taxon>
        <taxon>Lemnoideae</taxon>
        <taxon>Spirodela</taxon>
    </lineage>
</organism>
<feature type="compositionally biased region" description="Polar residues" evidence="1">
    <location>
        <begin position="1123"/>
        <end position="1167"/>
    </location>
</feature>
<feature type="region of interest" description="Disordered" evidence="1">
    <location>
        <begin position="1344"/>
        <end position="1403"/>
    </location>
</feature>
<feature type="compositionally biased region" description="Low complexity" evidence="1">
    <location>
        <begin position="192"/>
        <end position="206"/>
    </location>
</feature>
<feature type="compositionally biased region" description="Polar residues" evidence="1">
    <location>
        <begin position="1190"/>
        <end position="1206"/>
    </location>
</feature>
<name>A0A7I8IMV0_SPIIN</name>
<dbReference type="EMBL" id="CACRZD030000004">
    <property type="protein sequence ID" value="CAA6659119.1"/>
    <property type="molecule type" value="Genomic_DNA"/>
</dbReference>
<evidence type="ECO:0000313" key="3">
    <source>
        <dbReference type="Proteomes" id="UP001189122"/>
    </source>
</evidence>
<keyword evidence="3" id="KW-1185">Reference proteome</keyword>
<feature type="region of interest" description="Disordered" evidence="1">
    <location>
        <begin position="625"/>
        <end position="661"/>
    </location>
</feature>
<feature type="region of interest" description="Disordered" evidence="1">
    <location>
        <begin position="946"/>
        <end position="967"/>
    </location>
</feature>
<feature type="region of interest" description="Disordered" evidence="1">
    <location>
        <begin position="1"/>
        <end position="95"/>
    </location>
</feature>
<feature type="region of interest" description="Disordered" evidence="1">
    <location>
        <begin position="224"/>
        <end position="385"/>
    </location>
</feature>
<feature type="compositionally biased region" description="Low complexity" evidence="1">
    <location>
        <begin position="1218"/>
        <end position="1230"/>
    </location>
</feature>
<feature type="compositionally biased region" description="Acidic residues" evidence="1">
    <location>
        <begin position="40"/>
        <end position="58"/>
    </location>
</feature>
<feature type="compositionally biased region" description="Basic and acidic residues" evidence="1">
    <location>
        <begin position="1"/>
        <end position="22"/>
    </location>
</feature>
<feature type="compositionally biased region" description="Polar residues" evidence="1">
    <location>
        <begin position="224"/>
        <end position="267"/>
    </location>
</feature>
<feature type="compositionally biased region" description="Pro residues" evidence="1">
    <location>
        <begin position="66"/>
        <end position="83"/>
    </location>
</feature>
<gene>
    <name evidence="2" type="ORF">SI7747_04005559</name>
</gene>
<dbReference type="PANTHER" id="PTHR34798">
    <property type="entry name" value="PROTEIN TIME FOR COFFEE"/>
    <property type="match status" value="1"/>
</dbReference>
<dbReference type="EMBL" id="LR743591">
    <property type="protein sequence ID" value="CAA2619392.1"/>
    <property type="molecule type" value="Genomic_DNA"/>
</dbReference>
<feature type="compositionally biased region" description="Basic and acidic residues" evidence="1">
    <location>
        <begin position="30"/>
        <end position="39"/>
    </location>
</feature>
<feature type="compositionally biased region" description="Gly residues" evidence="1">
    <location>
        <begin position="840"/>
        <end position="849"/>
    </location>
</feature>
<sequence>MQESTRFRDRGSKKDRDRDRSSRSKRRRGDRMLHGSNREEGEDSTDESIDEDEEDDGDVSGVAVRLPPPPPPPFSNPSPPPLTLPTNHNPRKIFPSKVMRPPAVWKAADEMIGVSVPRKARSAPAKRPHECLPSGSGGGGGGSGEQMHRQASSSPSRQSQTAAAAAAVPPTSISPATSNASIRKKTKQIVGSKQRPPKISKSPSSIQEIEIEVAEVLYGLTRQFQDPSKTETQTPDSKDTNGSCNEMKSRASSPNCFSPPRATSQSSVLPLAPKRKRPRPVRYEDESPTSPPHPQSGVVPSASVSSTNKAAEGERPKMDVPSPKSVRAASSPAENGGAPPDSGSQSKPEDITVPDVKYPAAESEASVPSKEPAPLGLDVNDAAATMTKAVPADDHPREKFQIDLMAPPPGKSSPEMESDFIVDDSKPPSPTLKGYERAVKQETREVRREEKGDKSFLEGEAPDLHLDAEKGGDKARIGGSKQPGQRPLQQSKATRSESKPERAVQPGSVPLPMSMASWPGGLPFGYVGQVPSLQAVVPVDSGAAHSKTLQPPHFVPQQLRPRRCATHCYIAQNIYYQQLTRMNPFWSAAAGSAAPLYGAKPYNLNMMPGADSVALGSHLQGGFPGRGLGGLQDKAAGPMVGSIPGHPSKEKGSPASGLADAAQRKQLVLQQPLPAGASSNILPTPAFIFPINQTHGAHGAGANRATPLSNMNPAPSSAAPAAAAAAGVSSGSVAAPTAAVGFNYANLPQGEAQYVVLQNHGYPFPIPAHVGAPQYRGGSHTQGVPFFNGSLYASQILHPSQLHQQQPQPPQPSQQNHQNASTSTSSSSSQKHSQKAAGDGASGAGGGSGTDVPALKQQRHHLPPHQARQIEGETGGGDSPSSLTAGYHRRRKGSTATTFSTRPASAAGDESGACAFSGVRHVLCLIQWSRRCGGRRRRRFRAASFSGESVNTGEEARKGMLAGRSSSIDGTNARVINIVGSMNGGSRAPNRPDAAAPSATGTSSAATGGSQHQQRQQHLLHLQKQQQHQQHQQQLQMQQQLASRGKPGGSGNNVAGAYSDRMPGGAAMSKLPNALSGIPQALIQGNNNPTQSGQWKNSARAGATAAMSTPAPNPNTPAAKNHLPQQQGRAPPQSILSNVGSQSQISFGINSGRPSPTGQHQQLGGTNSVPSSASAPPPPPSVLRHLQRPRTPSNNRSPLCSSSKIYRSSSHFRHRRSSSQTRTCRPNLPTQTPPPPVGRPLGTIKEPPLLNSSSSRISRHFPRPPVVRSLSAPLADPGRLRSHNLGSPKATATAAAAGPNSMKGLASPSILQAAHFASGSPQTLISAAGFPYFHGMSSVSVKPAEQKPAAVPDAATPSRPTIVGTRRSSPAPPGGLEDKLREGRSNNSPSKAVQEAAAAGHHSQPYYIAGGAASLG</sequence>
<feature type="compositionally biased region" description="Polar residues" evidence="1">
    <location>
        <begin position="894"/>
        <end position="903"/>
    </location>
</feature>
<dbReference type="GO" id="GO:0042752">
    <property type="term" value="P:regulation of circadian rhythm"/>
    <property type="evidence" value="ECO:0007669"/>
    <property type="project" value="InterPro"/>
</dbReference>
<reference evidence="2 3" key="1">
    <citation type="submission" date="2019-12" db="EMBL/GenBank/DDBJ databases">
        <authorList>
            <person name="Scholz U."/>
            <person name="Mascher M."/>
            <person name="Fiebig A."/>
        </authorList>
    </citation>
    <scope>NUCLEOTIDE SEQUENCE</scope>
</reference>
<protein>
    <submittedName>
        <fullName evidence="2">Uncharacterized protein</fullName>
    </submittedName>
</protein>
<feature type="compositionally biased region" description="Low complexity" evidence="1">
    <location>
        <begin position="150"/>
        <end position="178"/>
    </location>
</feature>